<dbReference type="RefSeq" id="WP_148701815.1">
    <property type="nucleotide sequence ID" value="NZ_CP007174.1"/>
</dbReference>
<proteinExistence type="predicted"/>
<evidence type="ECO:0000256" key="1">
    <source>
        <dbReference type="SAM" id="MobiDB-lite"/>
    </source>
</evidence>
<reference evidence="3 4" key="1">
    <citation type="journal article" date="2014" name="PLoS ONE">
        <title>Genome Sequence of Candidatus Nitrososphaera evergladensis from Group I.1b Enriched from Everglades Soil Reveals Novel Genomic Features of the Ammonia-Oxidizing Archaea.</title>
        <authorList>
            <person name="Zhalnina K.V."/>
            <person name="Dias R."/>
            <person name="Leonard M.T."/>
            <person name="Dorr de Quadros P."/>
            <person name="Camargo F.A."/>
            <person name="Drew J.C."/>
            <person name="Farmerie W.G."/>
            <person name="Daroub S.H."/>
            <person name="Triplett E.W."/>
        </authorList>
    </citation>
    <scope>NUCLEOTIDE SEQUENCE [LARGE SCALE GENOMIC DNA]</scope>
    <source>
        <strain evidence="3 4">SR1</strain>
    </source>
</reference>
<sequence length="440" mass="48301">MASSPPSSPSWSSSSPSSKPRILPISSLRKSRVRVNLQTEQMIEAIRASVEEGRAVPGITVGHVGKAASSSSHHHYYIVDGHARVEAYQRAEIEEINIAEVLILESETDVLIEHVRRNLHSPMNPIRVAAVAALLAKAQVENPFKALGISPVMETAVNVLTHWPNDVLTKLSRVLDTNASRFSDVYALPHFFTAFEELTEKIRRGDKDAEEELRGVISYIAQYLESIGHENEFTLPTPDQVYALMRGRKQRMAASASPGATATGASPLQQAARPLSSSSSTIRNRMSKKAVAQDDDEEEDHKVGNGRDAGGEDSDVRYKAPLLMPDRNKSIIQCTHCGRPQVVDLKTGHACPLETVADGMIEVIRDGDGKKAYILGIKAMRFLGLDRPVEEISPSKYSVLATDRKSDVEHMLRSAKPISRFVVIISDSDDYSDEDDNGSK</sequence>
<evidence type="ECO:0000313" key="3">
    <source>
        <dbReference type="EMBL" id="AIF85402.1"/>
    </source>
</evidence>
<dbReference type="SUPFAM" id="SSF110849">
    <property type="entry name" value="ParB/Sulfiredoxin"/>
    <property type="match status" value="1"/>
</dbReference>
<dbReference type="Proteomes" id="UP000028194">
    <property type="component" value="Chromosome"/>
</dbReference>
<dbReference type="STRING" id="1459636.NTE_03374"/>
<feature type="compositionally biased region" description="Low complexity" evidence="1">
    <location>
        <begin position="253"/>
        <end position="267"/>
    </location>
</feature>
<gene>
    <name evidence="3" type="ORF">NTE_03374</name>
</gene>
<dbReference type="HOGENOM" id="CLU_622035_0_0_2"/>
<dbReference type="EMBL" id="CP007174">
    <property type="protein sequence ID" value="AIF85402.1"/>
    <property type="molecule type" value="Genomic_DNA"/>
</dbReference>
<dbReference type="InterPro" id="IPR003115">
    <property type="entry name" value="ParB_N"/>
</dbReference>
<dbReference type="SMART" id="SM00470">
    <property type="entry name" value="ParB"/>
    <property type="match status" value="1"/>
</dbReference>
<feature type="region of interest" description="Disordered" evidence="1">
    <location>
        <begin position="1"/>
        <end position="23"/>
    </location>
</feature>
<feature type="region of interest" description="Disordered" evidence="1">
    <location>
        <begin position="253"/>
        <end position="316"/>
    </location>
</feature>
<accession>A0A075MXR7</accession>
<protein>
    <submittedName>
        <fullName evidence="3">ParB-like nuclease</fullName>
    </submittedName>
</protein>
<dbReference type="InterPro" id="IPR036086">
    <property type="entry name" value="ParB/Sulfiredoxin_sf"/>
</dbReference>
<keyword evidence="4" id="KW-1185">Reference proteome</keyword>
<name>A0A075MXR7_9ARCH</name>
<evidence type="ECO:0000313" key="4">
    <source>
        <dbReference type="Proteomes" id="UP000028194"/>
    </source>
</evidence>
<organism evidence="3 4">
    <name type="scientific">Candidatus Nitrososphaera evergladensis SR1</name>
    <dbReference type="NCBI Taxonomy" id="1459636"/>
    <lineage>
        <taxon>Archaea</taxon>
        <taxon>Nitrososphaerota</taxon>
        <taxon>Nitrososphaeria</taxon>
        <taxon>Nitrososphaerales</taxon>
        <taxon>Nitrososphaeraceae</taxon>
        <taxon>Nitrososphaera</taxon>
    </lineage>
</organism>
<feature type="domain" description="ParB-like N-terminal" evidence="2">
    <location>
        <begin position="21"/>
        <end position="115"/>
    </location>
</feature>
<dbReference type="KEGG" id="nev:NTE_03374"/>
<dbReference type="GeneID" id="41599020"/>
<evidence type="ECO:0000259" key="2">
    <source>
        <dbReference type="SMART" id="SM00470"/>
    </source>
</evidence>
<dbReference type="AlphaFoldDB" id="A0A075MXR7"/>